<comment type="function">
    <text evidence="1">Catalyzes the conversion of 7,8-dihydroneopterin triphosphate (H2NTP) to 6-carboxy-5,6,7,8-tetrahydropterin (CPH4) and acetaldehyde.</text>
</comment>
<accession>A0A506UML1</accession>
<dbReference type="GO" id="GO:0070497">
    <property type="term" value="F:6-carboxytetrahydropterin synthase activity"/>
    <property type="evidence" value="ECO:0007669"/>
    <property type="project" value="UniProtKB-EC"/>
</dbReference>
<evidence type="ECO:0000256" key="1">
    <source>
        <dbReference type="ARBA" id="ARBA00002285"/>
    </source>
</evidence>
<comment type="similarity">
    <text evidence="3">Belongs to the PTPS family. QueD subfamily.</text>
</comment>
<comment type="pathway">
    <text evidence="2">Purine metabolism; 7-cyano-7-deazaguanine biosynthesis.</text>
</comment>
<evidence type="ECO:0000256" key="7">
    <source>
        <dbReference type="ARBA" id="ARBA00048807"/>
    </source>
</evidence>
<evidence type="ECO:0000256" key="3">
    <source>
        <dbReference type="ARBA" id="ARBA00008900"/>
    </source>
</evidence>
<evidence type="ECO:0000313" key="9">
    <source>
        <dbReference type="Proteomes" id="UP000315037"/>
    </source>
</evidence>
<sequence length="169" mass="18702">MGHRLIAGCSDRCAIPHGHNEYISVTLGAGPANPQAARLDGQANMLLPFAEAKGRWHHFIDTRMDHAFQLGEKDPLLQWFAQNEPSRLDRLVVTPGDPTTELLAALLMAKLNAILKAQGDRLTVRALEIRETPTNTVRLVGSDPAPYLPAVTRPPEACWWHRADDSTRD</sequence>
<dbReference type="Gene3D" id="3.30.479.10">
    <property type="entry name" value="6-pyruvoyl tetrahydropterin synthase/QueD"/>
    <property type="match status" value="1"/>
</dbReference>
<comment type="caution">
    <text evidence="8">The sequence shown here is derived from an EMBL/GenBank/DDBJ whole genome shotgun (WGS) entry which is preliminary data.</text>
</comment>
<evidence type="ECO:0000313" key="8">
    <source>
        <dbReference type="EMBL" id="TPW34482.1"/>
    </source>
</evidence>
<name>A0A506UML1_9PROT</name>
<dbReference type="EMBL" id="SORZ01000002">
    <property type="protein sequence ID" value="TPW34482.1"/>
    <property type="molecule type" value="Genomic_DNA"/>
</dbReference>
<dbReference type="Proteomes" id="UP000315037">
    <property type="component" value="Unassembled WGS sequence"/>
</dbReference>
<dbReference type="SUPFAM" id="SSF55620">
    <property type="entry name" value="Tetrahydrobiopterin biosynthesis enzymes-like"/>
    <property type="match status" value="1"/>
</dbReference>
<protein>
    <recommendedName>
        <fullName evidence="5">6-carboxy-5,6,7,8-tetrahydropterin synthase</fullName>
        <ecNumber evidence="4">4.1.2.50</ecNumber>
    </recommendedName>
    <alternativeName>
        <fullName evidence="6">Queuosine biosynthesis protein QueD</fullName>
    </alternativeName>
</protein>
<proteinExistence type="inferred from homology"/>
<dbReference type="UniPathway" id="UPA00391"/>
<evidence type="ECO:0000256" key="6">
    <source>
        <dbReference type="ARBA" id="ARBA00031449"/>
    </source>
</evidence>
<dbReference type="AlphaFoldDB" id="A0A506UML1"/>
<dbReference type="Pfam" id="PF01242">
    <property type="entry name" value="PTPS"/>
    <property type="match status" value="1"/>
</dbReference>
<evidence type="ECO:0000256" key="5">
    <source>
        <dbReference type="ARBA" id="ARBA00018141"/>
    </source>
</evidence>
<evidence type="ECO:0000256" key="2">
    <source>
        <dbReference type="ARBA" id="ARBA00005061"/>
    </source>
</evidence>
<organism evidence="8 9">
    <name type="scientific">Oecophyllibacter saccharovorans</name>
    <dbReference type="NCBI Taxonomy" id="2558360"/>
    <lineage>
        <taxon>Bacteria</taxon>
        <taxon>Pseudomonadati</taxon>
        <taxon>Pseudomonadota</taxon>
        <taxon>Alphaproteobacteria</taxon>
        <taxon>Acetobacterales</taxon>
        <taxon>Acetobacteraceae</taxon>
        <taxon>Oecophyllibacter</taxon>
    </lineage>
</organism>
<dbReference type="InterPro" id="IPR007115">
    <property type="entry name" value="6-PTP_synth/QueD"/>
</dbReference>
<evidence type="ECO:0000256" key="4">
    <source>
        <dbReference type="ARBA" id="ARBA00012982"/>
    </source>
</evidence>
<keyword evidence="9" id="KW-1185">Reference proteome</keyword>
<comment type="catalytic activity">
    <reaction evidence="7">
        <text>7,8-dihydroneopterin 3'-triphosphate + H2O = 6-carboxy-5,6,7,8-tetrahydropterin + triphosphate + acetaldehyde + 2 H(+)</text>
        <dbReference type="Rhea" id="RHEA:27966"/>
        <dbReference type="ChEBI" id="CHEBI:15343"/>
        <dbReference type="ChEBI" id="CHEBI:15377"/>
        <dbReference type="ChEBI" id="CHEBI:15378"/>
        <dbReference type="ChEBI" id="CHEBI:18036"/>
        <dbReference type="ChEBI" id="CHEBI:58462"/>
        <dbReference type="ChEBI" id="CHEBI:61032"/>
        <dbReference type="EC" id="4.1.2.50"/>
    </reaction>
</comment>
<reference evidence="8 9" key="1">
    <citation type="submission" date="2019-03" db="EMBL/GenBank/DDBJ databases">
        <title>The complete genome sequence of Neokomagataea sp. Jb2 NBRC113641.</title>
        <authorList>
            <person name="Chua K.-O."/>
            <person name="Chan K.-G."/>
            <person name="See-Too W.-S."/>
        </authorList>
    </citation>
    <scope>NUCLEOTIDE SEQUENCE [LARGE SCALE GENOMIC DNA]</scope>
    <source>
        <strain evidence="8 9">Jb2</strain>
    </source>
</reference>
<gene>
    <name evidence="8" type="ORF">E3202_04425</name>
</gene>
<dbReference type="EC" id="4.1.2.50" evidence="4"/>
<dbReference type="InterPro" id="IPR038418">
    <property type="entry name" value="6-PTP_synth/QueD_sf"/>
</dbReference>